<keyword evidence="4" id="KW-0325">Glycoprotein</keyword>
<keyword evidence="7" id="KW-1185">Reference proteome</keyword>
<dbReference type="EMBL" id="DF237108">
    <property type="protein sequence ID" value="GAQ83731.1"/>
    <property type="molecule type" value="Genomic_DNA"/>
</dbReference>
<keyword evidence="3" id="KW-0732">Signal</keyword>
<evidence type="ECO:0000256" key="2">
    <source>
        <dbReference type="ARBA" id="ARBA00022475"/>
    </source>
</evidence>
<dbReference type="OrthoDB" id="2014213at2759"/>
<gene>
    <name evidence="6" type="ORF">KFL_001590190</name>
</gene>
<dbReference type="PANTHER" id="PTHR46769:SF2">
    <property type="entry name" value="FIBROCYSTIN-L ISOFORM 2 PRECURSOR-RELATED"/>
    <property type="match status" value="1"/>
</dbReference>
<evidence type="ECO:0000313" key="7">
    <source>
        <dbReference type="Proteomes" id="UP000054558"/>
    </source>
</evidence>
<dbReference type="Pfam" id="PF24606">
    <property type="entry name" value="CEMIP_beta-hel"/>
    <property type="match status" value="1"/>
</dbReference>
<dbReference type="Pfam" id="PF10162">
    <property type="entry name" value="G8"/>
    <property type="match status" value="1"/>
</dbReference>
<name>A0A1Y1I3H8_KLENI</name>
<organism evidence="6 7">
    <name type="scientific">Klebsormidium nitens</name>
    <name type="common">Green alga</name>
    <name type="synonym">Ulothrix nitens</name>
    <dbReference type="NCBI Taxonomy" id="105231"/>
    <lineage>
        <taxon>Eukaryota</taxon>
        <taxon>Viridiplantae</taxon>
        <taxon>Streptophyta</taxon>
        <taxon>Klebsormidiophyceae</taxon>
        <taxon>Klebsormidiales</taxon>
        <taxon>Klebsormidiaceae</taxon>
        <taxon>Klebsormidium</taxon>
    </lineage>
</organism>
<dbReference type="PROSITE" id="PS51484">
    <property type="entry name" value="G8"/>
    <property type="match status" value="1"/>
</dbReference>
<evidence type="ECO:0000256" key="4">
    <source>
        <dbReference type="ARBA" id="ARBA00023180"/>
    </source>
</evidence>
<dbReference type="AlphaFoldDB" id="A0A1Y1I3H8"/>
<dbReference type="Proteomes" id="UP000054558">
    <property type="component" value="Unassembled WGS sequence"/>
</dbReference>
<sequence>MTQPCFLWGDPSVERRGSPLKTALLLLVVAISFKTGYGALGDAVSSTCPFKGPSTETFVRWSDISTWPNGVVPGVDPSKPANVVIPCGQSILLDRPSLNLGLLNVSGHLKFLDDPSLPLISINATAIVVFGQLTIGTPAQQFSNKVNITLFSNGTQEQYVSYPAFNGSLQSVGEKVFAVVGGQVNLHGMPGGSQTPTWVHLSATARKNATSIQVDTDVSKWPIGGRVAIASTDYDMEQAETVTIANITSGPGGAYTLTFTPPLRYMHWGDDMESGAPGRLLFQKAEVALLTRNIYIQGQRESGRPLVGGHFIVYATATPQFIEGVELAYMGQQGQLGRYPIHFHICRSHANSYVRKITVRNTLQRCVVVHGTDDLLIEENVAFNSTGHCYMTEDGVEVNNTFSHNLAAAGYPAKVLIPPQFTDPPNTDNTPGLFWMANANNTLVNNAAGGSSGSGFWYQLERRVRGISVGLPGASDVSPRYIPIKLFENNTAHSCSQGVTTYERGFNPTVVTHPVPGVNLTTPVPTWLTGVNSYKNYIGVFPHNSQWVSFRNATIADNAYGVHATGWNLQILDSLVVAESQNLGTPVLCTNITAYPDCIPLDTCTLPAPGALDPAFRVRTIPNPGENGRRRVIGLQLKEEGYPLPLPGQGLLRGPVLVSGVTFIGFSPRCDVDYSVTSTNADFGAGTAFNPGHTFQNITLINCSRPVFYNPAETWNATANNFLGYTYADAGWMHAIRDADGSLIGPSPLSSNSTSLVLTKSAGTVTATVTAADMFVGVASTAGNTNESGSDQWGVGFVVSNSSHMLPLKSDTRAVCAPEPTWNAYRCWGVCYRTLWVYYYEPGFDGKDTSVRSSLRVTRVADGVSITLTGTSASASGTLISGPNFWRAFSANLIVGPAYTYTVQKIGGKKPFVDPSWIWFGFQDDSANCGLSSKVRILTNSTSTVYQVPGTGAAFPFYKYCELPTDSVKGTFLSTYCDAGNNSVLEANLGILRPLNELPLINATLQTTKPGTCAQNATCGLVASGDTWQYVPRAPVAPYPQSVAGVDGALSGQTPLATGYVQINDAHYSVVPHDDLAPSTIIAGQPDTLYLWTSFTVTDASCYRNLTVGVKAKYGYRVYLNGIPAVTQWLAVNGTGLLYSIQAPYAPPASWEQSPVPQSTAGADVKNQTGLVTGTNIVAVEVYRSAPNTVPNQIYFDFWMAAANICT</sequence>
<dbReference type="GO" id="GO:0005886">
    <property type="term" value="C:plasma membrane"/>
    <property type="evidence" value="ECO:0007669"/>
    <property type="project" value="UniProtKB-SubCell"/>
</dbReference>
<dbReference type="PANTHER" id="PTHR46769">
    <property type="entry name" value="POLYCYSTIC KIDNEY AND HEPATIC DISEASE 1 (AUTOSOMAL RECESSIVE)-LIKE 1"/>
    <property type="match status" value="1"/>
</dbReference>
<protein>
    <recommendedName>
        <fullName evidence="5">G8 domain-containing protein</fullName>
    </recommendedName>
</protein>
<proteinExistence type="predicted"/>
<dbReference type="Gene3D" id="2.60.120.260">
    <property type="entry name" value="Galactose-binding domain-like"/>
    <property type="match status" value="1"/>
</dbReference>
<accession>A0A1Y1I3H8</accession>
<comment type="subcellular location">
    <subcellularLocation>
        <location evidence="1">Cell membrane</location>
    </subcellularLocation>
</comment>
<evidence type="ECO:0000259" key="5">
    <source>
        <dbReference type="PROSITE" id="PS51484"/>
    </source>
</evidence>
<dbReference type="InterPro" id="IPR012334">
    <property type="entry name" value="Pectin_lyas_fold"/>
</dbReference>
<feature type="domain" description="G8" evidence="5">
    <location>
        <begin position="65"/>
        <end position="203"/>
    </location>
</feature>
<reference evidence="6 7" key="1">
    <citation type="journal article" date="2014" name="Nat. Commun.">
        <title>Klebsormidium flaccidum genome reveals primary factors for plant terrestrial adaptation.</title>
        <authorList>
            <person name="Hori K."/>
            <person name="Maruyama F."/>
            <person name="Fujisawa T."/>
            <person name="Togashi T."/>
            <person name="Yamamoto N."/>
            <person name="Seo M."/>
            <person name="Sato S."/>
            <person name="Yamada T."/>
            <person name="Mori H."/>
            <person name="Tajima N."/>
            <person name="Moriyama T."/>
            <person name="Ikeuchi M."/>
            <person name="Watanabe M."/>
            <person name="Wada H."/>
            <person name="Kobayashi K."/>
            <person name="Saito M."/>
            <person name="Masuda T."/>
            <person name="Sasaki-Sekimoto Y."/>
            <person name="Mashiguchi K."/>
            <person name="Awai K."/>
            <person name="Shimojima M."/>
            <person name="Masuda S."/>
            <person name="Iwai M."/>
            <person name="Nobusawa T."/>
            <person name="Narise T."/>
            <person name="Kondo S."/>
            <person name="Saito H."/>
            <person name="Sato R."/>
            <person name="Murakawa M."/>
            <person name="Ihara Y."/>
            <person name="Oshima-Yamada Y."/>
            <person name="Ohtaka K."/>
            <person name="Satoh M."/>
            <person name="Sonobe K."/>
            <person name="Ishii M."/>
            <person name="Ohtani R."/>
            <person name="Kanamori-Sato M."/>
            <person name="Honoki R."/>
            <person name="Miyazaki D."/>
            <person name="Mochizuki H."/>
            <person name="Umetsu J."/>
            <person name="Higashi K."/>
            <person name="Shibata D."/>
            <person name="Kamiya Y."/>
            <person name="Sato N."/>
            <person name="Nakamura Y."/>
            <person name="Tabata S."/>
            <person name="Ida S."/>
            <person name="Kurokawa K."/>
            <person name="Ohta H."/>
        </authorList>
    </citation>
    <scope>NUCLEOTIDE SEQUENCE [LARGE SCALE GENOMIC DNA]</scope>
    <source>
        <strain evidence="6 7">NIES-2285</strain>
    </source>
</reference>
<dbReference type="SMART" id="SM01225">
    <property type="entry name" value="G8"/>
    <property type="match status" value="1"/>
</dbReference>
<evidence type="ECO:0000313" key="6">
    <source>
        <dbReference type="EMBL" id="GAQ83731.1"/>
    </source>
</evidence>
<dbReference type="InterPro" id="IPR055401">
    <property type="entry name" value="CEMIP_beta-hel_dom"/>
</dbReference>
<dbReference type="STRING" id="105231.A0A1Y1I3H8"/>
<keyword evidence="2" id="KW-1003">Cell membrane</keyword>
<dbReference type="InterPro" id="IPR019316">
    <property type="entry name" value="G8_domain"/>
</dbReference>
<dbReference type="InterPro" id="IPR052387">
    <property type="entry name" value="Fibrocystin"/>
</dbReference>
<evidence type="ECO:0000256" key="1">
    <source>
        <dbReference type="ARBA" id="ARBA00004236"/>
    </source>
</evidence>
<dbReference type="SUPFAM" id="SSF51126">
    <property type="entry name" value="Pectin lyase-like"/>
    <property type="match status" value="1"/>
</dbReference>
<dbReference type="InterPro" id="IPR011050">
    <property type="entry name" value="Pectin_lyase_fold/virulence"/>
</dbReference>
<evidence type="ECO:0000256" key="3">
    <source>
        <dbReference type="ARBA" id="ARBA00022729"/>
    </source>
</evidence>
<keyword evidence="2" id="KW-0472">Membrane</keyword>
<dbReference type="Gene3D" id="2.160.20.10">
    <property type="entry name" value="Single-stranded right-handed beta-helix, Pectin lyase-like"/>
    <property type="match status" value="1"/>
</dbReference>